<keyword evidence="3" id="KW-1185">Reference proteome</keyword>
<gene>
    <name evidence="2" type="ORF">HRJ53_00805</name>
</gene>
<feature type="region of interest" description="Disordered" evidence="1">
    <location>
        <begin position="50"/>
        <end position="87"/>
    </location>
</feature>
<protein>
    <submittedName>
        <fullName evidence="2">Uncharacterized protein</fullName>
    </submittedName>
</protein>
<organism evidence="2 3">
    <name type="scientific">Candidatus Acidiferrum panamense</name>
    <dbReference type="NCBI Taxonomy" id="2741543"/>
    <lineage>
        <taxon>Bacteria</taxon>
        <taxon>Pseudomonadati</taxon>
        <taxon>Acidobacteriota</taxon>
        <taxon>Terriglobia</taxon>
        <taxon>Candidatus Acidiferrales</taxon>
        <taxon>Candidatus Acidiferrum</taxon>
    </lineage>
</organism>
<feature type="compositionally biased region" description="Low complexity" evidence="1">
    <location>
        <begin position="72"/>
        <end position="87"/>
    </location>
</feature>
<evidence type="ECO:0000256" key="1">
    <source>
        <dbReference type="SAM" id="MobiDB-lite"/>
    </source>
</evidence>
<dbReference type="EMBL" id="JACDQQ010000080">
    <property type="protein sequence ID" value="MBA0083514.1"/>
    <property type="molecule type" value="Genomic_DNA"/>
</dbReference>
<evidence type="ECO:0000313" key="3">
    <source>
        <dbReference type="Proteomes" id="UP000567293"/>
    </source>
</evidence>
<sequence>MFNIGDVVKLTGTVKDVVKGNVLILLAVPDAPAPLPVEYWAQTEFAQSDPTVVAGSTPGSLTAAPPPPPPTTASTSTGKSSSHSSHT</sequence>
<reference evidence="2" key="1">
    <citation type="submission" date="2020-06" db="EMBL/GenBank/DDBJ databases">
        <title>Legume-microbial interactions unlock mineral nutrients during tropical forest succession.</title>
        <authorList>
            <person name="Epihov D.Z."/>
        </authorList>
    </citation>
    <scope>NUCLEOTIDE SEQUENCE [LARGE SCALE GENOMIC DNA]</scope>
    <source>
        <strain evidence="2">Pan2503</strain>
    </source>
</reference>
<proteinExistence type="predicted"/>
<comment type="caution">
    <text evidence="2">The sequence shown here is derived from an EMBL/GenBank/DDBJ whole genome shotgun (WGS) entry which is preliminary data.</text>
</comment>
<accession>A0A7V8NLG2</accession>
<dbReference type="Proteomes" id="UP000567293">
    <property type="component" value="Unassembled WGS sequence"/>
</dbReference>
<name>A0A7V8NLG2_9BACT</name>
<dbReference type="AlphaFoldDB" id="A0A7V8NLG2"/>
<evidence type="ECO:0000313" key="2">
    <source>
        <dbReference type="EMBL" id="MBA0083514.1"/>
    </source>
</evidence>